<dbReference type="OrthoDB" id="9808310at2"/>
<protein>
    <submittedName>
        <fullName evidence="2">Uncharacterized peroxidase-related enzyme</fullName>
    </submittedName>
</protein>
<reference evidence="2 3" key="1">
    <citation type="submission" date="2016-11" db="EMBL/GenBank/DDBJ databases">
        <authorList>
            <person name="Jaros S."/>
            <person name="Januszkiewicz K."/>
            <person name="Wedrychowicz H."/>
        </authorList>
    </citation>
    <scope>NUCLEOTIDE SEQUENCE [LARGE SCALE GENOMIC DNA]</scope>
    <source>
        <strain evidence="2 3">DSM 24574</strain>
    </source>
</reference>
<dbReference type="PANTHER" id="PTHR35446:SF2">
    <property type="entry name" value="CARBOXYMUCONOLACTONE DECARBOXYLASE-LIKE DOMAIN-CONTAINING PROTEIN"/>
    <property type="match status" value="1"/>
</dbReference>
<dbReference type="InterPro" id="IPR004675">
    <property type="entry name" value="AhpD_core"/>
</dbReference>
<organism evidence="2 3">
    <name type="scientific">Chryseolinea serpens</name>
    <dbReference type="NCBI Taxonomy" id="947013"/>
    <lineage>
        <taxon>Bacteria</taxon>
        <taxon>Pseudomonadati</taxon>
        <taxon>Bacteroidota</taxon>
        <taxon>Cytophagia</taxon>
        <taxon>Cytophagales</taxon>
        <taxon>Fulvivirgaceae</taxon>
        <taxon>Chryseolinea</taxon>
    </lineage>
</organism>
<dbReference type="Gene3D" id="1.20.1290.10">
    <property type="entry name" value="AhpD-like"/>
    <property type="match status" value="1"/>
</dbReference>
<sequence length="185" mass="20310">MPHIDLPKEYPGIRSLFVYRPETAAPLNALVQTLLHNPHPSLSPGERELIATYVSSLNTCKYCATVHGAIAKHHLKNADIVSAVKVDPDQANISDKLKALLKIAAKVQLGGKEVKPSDVEAARKEGATDIEIHDTVLIAAAFCMFNRYVDGLATWAPDDPEVYDRMGKQRAEEGYLTPPFKVQPN</sequence>
<dbReference type="SUPFAM" id="SSF69118">
    <property type="entry name" value="AhpD-like"/>
    <property type="match status" value="1"/>
</dbReference>
<evidence type="ECO:0000313" key="3">
    <source>
        <dbReference type="Proteomes" id="UP000184212"/>
    </source>
</evidence>
<name>A0A1M5TQY2_9BACT</name>
<dbReference type="RefSeq" id="WP_073137934.1">
    <property type="nucleotide sequence ID" value="NZ_FQWQ01000003.1"/>
</dbReference>
<dbReference type="NCBIfam" id="TIGR00778">
    <property type="entry name" value="ahpD_dom"/>
    <property type="match status" value="1"/>
</dbReference>
<feature type="domain" description="Carboxymuconolactone decarboxylase-like" evidence="1">
    <location>
        <begin position="92"/>
        <end position="153"/>
    </location>
</feature>
<evidence type="ECO:0000259" key="1">
    <source>
        <dbReference type="Pfam" id="PF02627"/>
    </source>
</evidence>
<keyword evidence="2" id="KW-0575">Peroxidase</keyword>
<dbReference type="AlphaFoldDB" id="A0A1M5TQY2"/>
<dbReference type="InterPro" id="IPR010195">
    <property type="entry name" value="Uncharacterised_peroxidase-rel"/>
</dbReference>
<dbReference type="NCBIfam" id="TIGR01926">
    <property type="entry name" value="peroxid_rel"/>
    <property type="match status" value="1"/>
</dbReference>
<accession>A0A1M5TQY2</accession>
<proteinExistence type="predicted"/>
<dbReference type="InterPro" id="IPR003779">
    <property type="entry name" value="CMD-like"/>
</dbReference>
<dbReference type="EMBL" id="FQWQ01000003">
    <property type="protein sequence ID" value="SHH53091.1"/>
    <property type="molecule type" value="Genomic_DNA"/>
</dbReference>
<evidence type="ECO:0000313" key="2">
    <source>
        <dbReference type="EMBL" id="SHH53091.1"/>
    </source>
</evidence>
<keyword evidence="2" id="KW-0560">Oxidoreductase</keyword>
<dbReference type="Pfam" id="PF02627">
    <property type="entry name" value="CMD"/>
    <property type="match status" value="2"/>
</dbReference>
<dbReference type="STRING" id="947013.SAMN04488109_4222"/>
<dbReference type="InterPro" id="IPR029032">
    <property type="entry name" value="AhpD-like"/>
</dbReference>
<gene>
    <name evidence="2" type="ORF">SAMN04488109_4222</name>
</gene>
<keyword evidence="3" id="KW-1185">Reference proteome</keyword>
<dbReference type="PANTHER" id="PTHR35446">
    <property type="entry name" value="SI:CH211-175M2.5"/>
    <property type="match status" value="1"/>
</dbReference>
<dbReference type="GO" id="GO:0051920">
    <property type="term" value="F:peroxiredoxin activity"/>
    <property type="evidence" value="ECO:0007669"/>
    <property type="project" value="InterPro"/>
</dbReference>
<feature type="domain" description="Carboxymuconolactone decarboxylase-like" evidence="1">
    <location>
        <begin position="21"/>
        <end position="79"/>
    </location>
</feature>
<dbReference type="Proteomes" id="UP000184212">
    <property type="component" value="Unassembled WGS sequence"/>
</dbReference>